<sequence length="147" mass="14809">MPSQTSADHVLAPPEPLPRVAVGGAAVAVVGAGLVVSRGDGLAADLGGGVLYAVLVTLLVALVSPRRRPVVIGAVALAVCVLVELAQLTPVPAALVEVWEPVRYVLGTTFHAPDLAAYAVGAALTTAALALARRDRARRAGLTRPSG</sequence>
<feature type="transmembrane region" description="Helical" evidence="1">
    <location>
        <begin position="42"/>
        <end position="63"/>
    </location>
</feature>
<keyword evidence="3" id="KW-1185">Reference proteome</keyword>
<evidence type="ECO:0000256" key="1">
    <source>
        <dbReference type="SAM" id="Phobius"/>
    </source>
</evidence>
<gene>
    <name evidence="2" type="ORF">J4G33_06600</name>
</gene>
<feature type="transmembrane region" description="Helical" evidence="1">
    <location>
        <begin position="70"/>
        <end position="95"/>
    </location>
</feature>
<dbReference type="RefSeq" id="WP_208055123.1">
    <property type="nucleotide sequence ID" value="NZ_JAGEMK010000002.1"/>
</dbReference>
<dbReference type="Proteomes" id="UP000664209">
    <property type="component" value="Unassembled WGS sequence"/>
</dbReference>
<protein>
    <submittedName>
        <fullName evidence="2">DUF2809 domain-containing protein</fullName>
    </submittedName>
</protein>
<dbReference type="Pfam" id="PF10990">
    <property type="entry name" value="DUF2809"/>
    <property type="match status" value="1"/>
</dbReference>
<comment type="caution">
    <text evidence="2">The sequence shown here is derived from an EMBL/GenBank/DDBJ whole genome shotgun (WGS) entry which is preliminary data.</text>
</comment>
<organism evidence="2 3">
    <name type="scientific">Actinotalea soli</name>
    <dbReference type="NCBI Taxonomy" id="2819234"/>
    <lineage>
        <taxon>Bacteria</taxon>
        <taxon>Bacillati</taxon>
        <taxon>Actinomycetota</taxon>
        <taxon>Actinomycetes</taxon>
        <taxon>Micrococcales</taxon>
        <taxon>Cellulomonadaceae</taxon>
        <taxon>Actinotalea</taxon>
    </lineage>
</organism>
<evidence type="ECO:0000313" key="2">
    <source>
        <dbReference type="EMBL" id="MBO1751471.1"/>
    </source>
</evidence>
<evidence type="ECO:0000313" key="3">
    <source>
        <dbReference type="Proteomes" id="UP000664209"/>
    </source>
</evidence>
<dbReference type="EMBL" id="JAGEMK010000002">
    <property type="protein sequence ID" value="MBO1751471.1"/>
    <property type="molecule type" value="Genomic_DNA"/>
</dbReference>
<name>A0A939LNY2_9CELL</name>
<dbReference type="InterPro" id="IPR021257">
    <property type="entry name" value="DUF2809"/>
</dbReference>
<keyword evidence="1" id="KW-0472">Membrane</keyword>
<feature type="transmembrane region" description="Helical" evidence="1">
    <location>
        <begin position="20"/>
        <end position="36"/>
    </location>
</feature>
<proteinExistence type="predicted"/>
<dbReference type="AlphaFoldDB" id="A0A939LNY2"/>
<keyword evidence="1" id="KW-1133">Transmembrane helix</keyword>
<accession>A0A939LNY2</accession>
<feature type="transmembrane region" description="Helical" evidence="1">
    <location>
        <begin position="115"/>
        <end position="132"/>
    </location>
</feature>
<keyword evidence="1" id="KW-0812">Transmembrane</keyword>
<reference evidence="2" key="1">
    <citation type="submission" date="2021-03" db="EMBL/GenBank/DDBJ databases">
        <title>Actinotalea soli sp. nov., isolated from soil.</title>
        <authorList>
            <person name="Ping W."/>
            <person name="Zhang J."/>
        </authorList>
    </citation>
    <scope>NUCLEOTIDE SEQUENCE</scope>
    <source>
        <strain evidence="2">BY-33</strain>
    </source>
</reference>